<evidence type="ECO:0000313" key="1">
    <source>
        <dbReference type="EMBL" id="QMT00986.1"/>
    </source>
</evidence>
<sequence length="659" mass="74113">MEGLALTDIANDIEIGSSSGADDFEAQLSEAIQLANVPTLLLVLVQLTGDEQWLKAPYLPVRSRGVDDNDTGGLEPSIQAEIRRGAYEAILDWRRTGDIAVPRPSADLLLRMMAVSEGSPIPEKYAGIMGARLDAFMDPREVSLRESVPDGFKALIVGAGMSGISAAVKFKQAGIPFIIVEKQDDSGGVWHSHRYPGCSVDTPSHLYSYTFDGGDWSRYFPAQSEIASYFRGVAEKNGIYEEIRFSTEVLSAQYDETEHVWTSRLRNPDGSEEIVRTTALISAVGAFAEPIIPKIEGLDDFSGPVVHTARWDSTLDLRGKRVAVVGTGASAMQLVPAIVDEVESLTIFQRSRQWAAPFPKFRKPVPDPIRFLMREVPLYQYWYRLRLSWIFDSKTYPSLQKDPNWEDTSLSINKINAGHRRFFERYIREELGDRQDLADRVIPDYPPYAKRMLLDNGWFRTVTRPEVTLVDNADDGIDHVTANAIHTRNGEIHEVDVIILATGYNVARMLSTLPISGRDGLSIREAWDDTDPRAYLGTVVPDFPNLFVLYGPNTQLGHGGAFIFVMECQIDYVLKIFREMFEAGVSEVECRREIYEEYNDAIQERHQQMIWTLPNITTYVRNGKGRVVANNPWELVEFWELLGKAGLDDYETVGEPARV</sequence>
<gene>
    <name evidence="1" type="ORF">H1R19_19295</name>
</gene>
<dbReference type="InterPro" id="IPR036188">
    <property type="entry name" value="FAD/NAD-bd_sf"/>
</dbReference>
<dbReference type="Pfam" id="PF13738">
    <property type="entry name" value="Pyr_redox_3"/>
    <property type="match status" value="1"/>
</dbReference>
<reference evidence="2" key="1">
    <citation type="submission" date="2020-07" db="EMBL/GenBank/DDBJ databases">
        <title>novel species isolated from the respiratory tract of Marmot.</title>
        <authorList>
            <person name="Zhang G."/>
        </authorList>
    </citation>
    <scope>NUCLEOTIDE SEQUENCE [LARGE SCALE GENOMIC DNA]</scope>
    <source>
        <strain evidence="2">686</strain>
    </source>
</reference>
<dbReference type="Gene3D" id="3.50.50.60">
    <property type="entry name" value="FAD/NAD(P)-binding domain"/>
    <property type="match status" value="3"/>
</dbReference>
<dbReference type="KEGG" id="gji:H1R19_19295"/>
<keyword evidence="2" id="KW-1185">Reference proteome</keyword>
<dbReference type="AlphaFoldDB" id="A0A7D7QNT6"/>
<dbReference type="PANTHER" id="PTHR42877">
    <property type="entry name" value="L-ORNITHINE N(5)-MONOOXYGENASE-RELATED"/>
    <property type="match status" value="1"/>
</dbReference>
<protein>
    <submittedName>
        <fullName evidence="1">NAD(P)/FAD-dependent oxidoreductase</fullName>
    </submittedName>
</protein>
<organism evidence="1 2">
    <name type="scientific">Gordonia jinghuaiqii</name>
    <dbReference type="NCBI Taxonomy" id="2758710"/>
    <lineage>
        <taxon>Bacteria</taxon>
        <taxon>Bacillati</taxon>
        <taxon>Actinomycetota</taxon>
        <taxon>Actinomycetes</taxon>
        <taxon>Mycobacteriales</taxon>
        <taxon>Gordoniaceae</taxon>
        <taxon>Gordonia</taxon>
    </lineage>
</organism>
<accession>A0A7D7QNT6</accession>
<name>A0A7D7QNT6_9ACTN</name>
<dbReference type="SUPFAM" id="SSF51905">
    <property type="entry name" value="FAD/NAD(P)-binding domain"/>
    <property type="match status" value="1"/>
</dbReference>
<evidence type="ECO:0000313" key="2">
    <source>
        <dbReference type="Proteomes" id="UP000515663"/>
    </source>
</evidence>
<dbReference type="InterPro" id="IPR051209">
    <property type="entry name" value="FAD-bind_Monooxygenase_sf"/>
</dbReference>
<dbReference type="PANTHER" id="PTHR42877:SF4">
    <property type="entry name" value="FAD_NAD(P)-BINDING DOMAIN-CONTAINING PROTEIN-RELATED"/>
    <property type="match status" value="1"/>
</dbReference>
<proteinExistence type="predicted"/>
<dbReference type="PRINTS" id="PR00469">
    <property type="entry name" value="PNDRDTASEII"/>
</dbReference>
<dbReference type="EMBL" id="CP059491">
    <property type="protein sequence ID" value="QMT00986.1"/>
    <property type="molecule type" value="Genomic_DNA"/>
</dbReference>
<dbReference type="Proteomes" id="UP000515663">
    <property type="component" value="Chromosome"/>
</dbReference>